<reference evidence="3" key="1">
    <citation type="submission" date="2016-10" db="EMBL/GenBank/DDBJ databases">
        <authorList>
            <person name="Benchimol M."/>
            <person name="Almeida L.G."/>
            <person name="Vasconcelos A.T."/>
            <person name="Perreira-Neves A."/>
            <person name="Rosa I.A."/>
            <person name="Tasca T."/>
            <person name="Bogo M.R."/>
            <person name="de Souza W."/>
        </authorList>
    </citation>
    <scope>NUCLEOTIDE SEQUENCE [LARGE SCALE GENOMIC DNA]</scope>
    <source>
        <strain evidence="3">K</strain>
    </source>
</reference>
<feature type="transmembrane region" description="Helical" evidence="1">
    <location>
        <begin position="555"/>
        <end position="575"/>
    </location>
</feature>
<keyword evidence="4" id="KW-1185">Reference proteome</keyword>
<dbReference type="InterPro" id="IPR004843">
    <property type="entry name" value="Calcineurin-like_PHP"/>
</dbReference>
<dbReference type="VEuPathDB" id="TrichDB:TRFO_27071"/>
<evidence type="ECO:0000313" key="3">
    <source>
        <dbReference type="EMBL" id="OHT05255.1"/>
    </source>
</evidence>
<feature type="transmembrane region" description="Helical" evidence="1">
    <location>
        <begin position="428"/>
        <end position="448"/>
    </location>
</feature>
<evidence type="ECO:0000256" key="1">
    <source>
        <dbReference type="SAM" id="Phobius"/>
    </source>
</evidence>
<keyword evidence="1" id="KW-0472">Membrane</keyword>
<protein>
    <submittedName>
        <fullName evidence="3">Ser/Thr protein phosphatase</fullName>
    </submittedName>
</protein>
<keyword evidence="1" id="KW-0812">Transmembrane</keyword>
<dbReference type="AlphaFoldDB" id="A0A1J4K1J1"/>
<evidence type="ECO:0000313" key="4">
    <source>
        <dbReference type="Proteomes" id="UP000179807"/>
    </source>
</evidence>
<feature type="domain" description="Calcineurin-like phosphoesterase" evidence="2">
    <location>
        <begin position="61"/>
        <end position="263"/>
    </location>
</feature>
<sequence length="662" mass="76899">MIFFGIPYFCSQWIWHHILESSLHLSQRPQFSPHEDIMITPRQSLNKWNSSSLPSIYTHDTDVHINRLRPESEKAFAKTLKTANFYRPIVHFLTGDLSDDYKKLDWPKYSDQDEEAWIKYYNVLNTTQYDFDILECAGNHDMWGIKSPTSKSFNFLNYSKTHKDYHRLYEDVYVVDDFGKHPIIVLNPFRFPTGHSTLLYYPEPLKKTLDKLEKVVANVSNAILICHYPPDMWRKVKNSNGKTIRDIVENENINIILTGHTHPSYPKIRHHGINKGILEITGVGGMEHTIFGVVIEDNNRFSYHAVDVNDPHKGFVTYPIPLNQTNYHTAYAEEGTEIRVILSQENANIRVTGDCLCDKMKMHPVKINDNFYLYTCDLKIIEENENHLYTINFSGDFCDTIEFVYGNYSYQFLQETERSSPHNTYCEIYFTIALFIIYQLVLFPFDLFNYQKLEDWIEGKIDNQNLGNINNQTDSINSWKNFSIINILLSIFCGFVAVRSRILKAPSYVKVSLYLASLWPIALPTALMEIDKVTGFIFSYGYVCKGYAFSTDGPAYTLYYFYYVIFPFVILVSGISAHTTLYWTFAIDVLISVRTCVNGLHQVIVERLSETVGYVFMATSFCFTFIPLILLIIIIIWIIQIIRSQPKSTNIISYRPLVTTDD</sequence>
<dbReference type="InterPro" id="IPR029052">
    <property type="entry name" value="Metallo-depent_PP-like"/>
</dbReference>
<dbReference type="EMBL" id="MLAK01000764">
    <property type="protein sequence ID" value="OHT05255.1"/>
    <property type="molecule type" value="Genomic_DNA"/>
</dbReference>
<name>A0A1J4K1J1_9EUKA</name>
<dbReference type="GO" id="GO:0016787">
    <property type="term" value="F:hydrolase activity"/>
    <property type="evidence" value="ECO:0007669"/>
    <property type="project" value="InterPro"/>
</dbReference>
<dbReference type="SUPFAM" id="SSF56300">
    <property type="entry name" value="Metallo-dependent phosphatases"/>
    <property type="match status" value="1"/>
</dbReference>
<dbReference type="PANTHER" id="PTHR14795:SF0">
    <property type="entry name" value="TRANSMEMBRANE PROTEIN 62"/>
    <property type="match status" value="1"/>
</dbReference>
<feature type="transmembrane region" description="Helical" evidence="1">
    <location>
        <begin position="481"/>
        <end position="498"/>
    </location>
</feature>
<dbReference type="GeneID" id="94840021"/>
<dbReference type="Gene3D" id="3.60.21.10">
    <property type="match status" value="1"/>
</dbReference>
<proteinExistence type="predicted"/>
<comment type="caution">
    <text evidence="3">The sequence shown here is derived from an EMBL/GenBank/DDBJ whole genome shotgun (WGS) entry which is preliminary data.</text>
</comment>
<dbReference type="RefSeq" id="XP_068358391.1">
    <property type="nucleotide sequence ID" value="XM_068505317.1"/>
</dbReference>
<dbReference type="Proteomes" id="UP000179807">
    <property type="component" value="Unassembled WGS sequence"/>
</dbReference>
<gene>
    <name evidence="3" type="ORF">TRFO_27071</name>
</gene>
<evidence type="ECO:0000259" key="2">
    <source>
        <dbReference type="Pfam" id="PF00149"/>
    </source>
</evidence>
<dbReference type="OrthoDB" id="27234at2759"/>
<dbReference type="Pfam" id="PF00149">
    <property type="entry name" value="Metallophos"/>
    <property type="match status" value="1"/>
</dbReference>
<feature type="transmembrane region" description="Helical" evidence="1">
    <location>
        <begin position="518"/>
        <end position="543"/>
    </location>
</feature>
<organism evidence="3 4">
    <name type="scientific">Tritrichomonas foetus</name>
    <dbReference type="NCBI Taxonomy" id="1144522"/>
    <lineage>
        <taxon>Eukaryota</taxon>
        <taxon>Metamonada</taxon>
        <taxon>Parabasalia</taxon>
        <taxon>Tritrichomonadida</taxon>
        <taxon>Tritrichomonadidae</taxon>
        <taxon>Tritrichomonas</taxon>
    </lineage>
</organism>
<feature type="transmembrane region" description="Helical" evidence="1">
    <location>
        <begin position="612"/>
        <end position="639"/>
    </location>
</feature>
<keyword evidence="1" id="KW-1133">Transmembrane helix</keyword>
<dbReference type="PANTHER" id="PTHR14795">
    <property type="entry name" value="HELICASE RELATED"/>
    <property type="match status" value="1"/>
</dbReference>
<accession>A0A1J4K1J1</accession>